<feature type="domain" description="SDE2-like" evidence="11">
    <location>
        <begin position="87"/>
        <end position="191"/>
    </location>
</feature>
<keyword evidence="4" id="KW-0963">Cytoplasm</keyword>
<evidence type="ECO:0000256" key="2">
    <source>
        <dbReference type="ARBA" id="ARBA00004496"/>
    </source>
</evidence>
<accession>A0A4P9Y6J5</accession>
<dbReference type="OrthoDB" id="547031at2759"/>
<keyword evidence="8" id="KW-0131">Cell cycle</keyword>
<evidence type="ECO:0000313" key="13">
    <source>
        <dbReference type="Proteomes" id="UP000267251"/>
    </source>
</evidence>
<dbReference type="Pfam" id="PF22782">
    <property type="entry name" value="SDE2"/>
    <property type="match status" value="1"/>
</dbReference>
<dbReference type="GO" id="GO:0005737">
    <property type="term" value="C:cytoplasm"/>
    <property type="evidence" value="ECO:0007669"/>
    <property type="project" value="UniProtKB-SubCell"/>
</dbReference>
<organism evidence="12 13">
    <name type="scientific">Piptocephalis cylindrospora</name>
    <dbReference type="NCBI Taxonomy" id="1907219"/>
    <lineage>
        <taxon>Eukaryota</taxon>
        <taxon>Fungi</taxon>
        <taxon>Fungi incertae sedis</taxon>
        <taxon>Zoopagomycota</taxon>
        <taxon>Zoopagomycotina</taxon>
        <taxon>Zoopagomycetes</taxon>
        <taxon>Zoopagales</taxon>
        <taxon>Piptocephalidaceae</taxon>
        <taxon>Piptocephalis</taxon>
    </lineage>
</organism>
<keyword evidence="7" id="KW-0539">Nucleus</keyword>
<evidence type="ECO:0000259" key="11">
    <source>
        <dbReference type="Pfam" id="PF22782"/>
    </source>
</evidence>
<evidence type="ECO:0000313" key="12">
    <source>
        <dbReference type="EMBL" id="RKP13470.1"/>
    </source>
</evidence>
<dbReference type="GO" id="GO:0008380">
    <property type="term" value="P:RNA splicing"/>
    <property type="evidence" value="ECO:0007669"/>
    <property type="project" value="UniProtKB-KW"/>
</dbReference>
<dbReference type="InterPro" id="IPR053822">
    <property type="entry name" value="SDE2-like_dom"/>
</dbReference>
<evidence type="ECO:0000256" key="4">
    <source>
        <dbReference type="ARBA" id="ARBA00022490"/>
    </source>
</evidence>
<evidence type="ECO:0000256" key="1">
    <source>
        <dbReference type="ARBA" id="ARBA00004123"/>
    </source>
</evidence>
<dbReference type="AlphaFoldDB" id="A0A4P9Y6J5"/>
<comment type="subcellular location">
    <subcellularLocation>
        <location evidence="2">Cytoplasm</location>
    </subcellularLocation>
    <subcellularLocation>
        <location evidence="1">Nucleus</location>
    </subcellularLocation>
</comment>
<protein>
    <submittedName>
        <fullName evidence="12">Telomere stability and silencing-domain-containing protein</fullName>
    </submittedName>
</protein>
<evidence type="ECO:0000256" key="7">
    <source>
        <dbReference type="ARBA" id="ARBA00023242"/>
    </source>
</evidence>
<evidence type="ECO:0000256" key="3">
    <source>
        <dbReference type="ARBA" id="ARBA00008726"/>
    </source>
</evidence>
<dbReference type="PANTHER" id="PTHR12786">
    <property type="entry name" value="SPLICING FACTOR SF3A-RELATED"/>
    <property type="match status" value="1"/>
</dbReference>
<keyword evidence="9" id="KW-0175">Coiled coil</keyword>
<dbReference type="PANTHER" id="PTHR12786:SF1">
    <property type="entry name" value="SPLICING REGULATOR SDE2"/>
    <property type="match status" value="1"/>
</dbReference>
<dbReference type="Proteomes" id="UP000267251">
    <property type="component" value="Unassembled WGS sequence"/>
</dbReference>
<evidence type="ECO:0000256" key="6">
    <source>
        <dbReference type="ARBA" id="ARBA00023187"/>
    </source>
</evidence>
<dbReference type="GO" id="GO:0006397">
    <property type="term" value="P:mRNA processing"/>
    <property type="evidence" value="ECO:0007669"/>
    <property type="project" value="UniProtKB-KW"/>
</dbReference>
<proteinExistence type="inferred from homology"/>
<keyword evidence="5" id="KW-0507">mRNA processing</keyword>
<evidence type="ECO:0000256" key="8">
    <source>
        <dbReference type="ARBA" id="ARBA00023306"/>
    </source>
</evidence>
<gene>
    <name evidence="12" type="ORF">BJ684DRAFT_16131</name>
</gene>
<feature type="compositionally biased region" description="Acidic residues" evidence="10">
    <location>
        <begin position="219"/>
        <end position="234"/>
    </location>
</feature>
<dbReference type="InterPro" id="IPR051421">
    <property type="entry name" value="RNA_Proc_DNA_Dmg_Regulator"/>
</dbReference>
<keyword evidence="6" id="KW-0508">mRNA splicing</keyword>
<comment type="similarity">
    <text evidence="3">Belongs to the SDE2 family.</text>
</comment>
<keyword evidence="13" id="KW-1185">Reference proteome</keyword>
<feature type="compositionally biased region" description="Basic and acidic residues" evidence="10">
    <location>
        <begin position="193"/>
        <end position="205"/>
    </location>
</feature>
<name>A0A4P9Y6J5_9FUNG</name>
<evidence type="ECO:0000256" key="10">
    <source>
        <dbReference type="SAM" id="MobiDB-lite"/>
    </source>
</evidence>
<feature type="coiled-coil region" evidence="9">
    <location>
        <begin position="139"/>
        <end position="166"/>
    </location>
</feature>
<dbReference type="EMBL" id="KZ988012">
    <property type="protein sequence ID" value="RKP13470.1"/>
    <property type="molecule type" value="Genomic_DNA"/>
</dbReference>
<evidence type="ECO:0000256" key="9">
    <source>
        <dbReference type="SAM" id="Coils"/>
    </source>
</evidence>
<sequence length="234" mass="25793">MPSALSLYVEVPQGDEVGSTAMDTLTLSLRKETRVKDILMGLASGLEIPQEELRISTFGGLPLEDEGLPKAETGGAGWARIQIRGCGGKGGFGSQLRAQGGRMATRKTTNFSSCRDLSGRRLKVVAMTRQLDSVRTSLRKQERDRRDRLQKKVERAIRAAEAASKAKEKFADTAFLQQGEEVVEEIQQVVKDQVERSMKRQEKKDKGKGKALGFGAMWGDEDEESVGTDEDEDE</sequence>
<reference evidence="13" key="1">
    <citation type="journal article" date="2018" name="Nat. Microbiol.">
        <title>Leveraging single-cell genomics to expand the fungal tree of life.</title>
        <authorList>
            <person name="Ahrendt S.R."/>
            <person name="Quandt C.A."/>
            <person name="Ciobanu D."/>
            <person name="Clum A."/>
            <person name="Salamov A."/>
            <person name="Andreopoulos B."/>
            <person name="Cheng J.F."/>
            <person name="Woyke T."/>
            <person name="Pelin A."/>
            <person name="Henrissat B."/>
            <person name="Reynolds N.K."/>
            <person name="Benny G.L."/>
            <person name="Smith M.E."/>
            <person name="James T.Y."/>
            <person name="Grigoriev I.V."/>
        </authorList>
    </citation>
    <scope>NUCLEOTIDE SEQUENCE [LARGE SCALE GENOMIC DNA]</scope>
</reference>
<feature type="region of interest" description="Disordered" evidence="10">
    <location>
        <begin position="193"/>
        <end position="234"/>
    </location>
</feature>
<dbReference type="GO" id="GO:0005634">
    <property type="term" value="C:nucleus"/>
    <property type="evidence" value="ECO:0007669"/>
    <property type="project" value="UniProtKB-SubCell"/>
</dbReference>
<evidence type="ECO:0000256" key="5">
    <source>
        <dbReference type="ARBA" id="ARBA00022664"/>
    </source>
</evidence>